<evidence type="ECO:0000256" key="3">
    <source>
        <dbReference type="ARBA" id="ARBA00022448"/>
    </source>
</evidence>
<keyword evidence="4 9" id="KW-0812">Transmembrane</keyword>
<keyword evidence="5" id="KW-0769">Symport</keyword>
<dbReference type="InterPro" id="IPR038377">
    <property type="entry name" value="Na/Glc_symporter_sf"/>
</dbReference>
<evidence type="ECO:0000256" key="5">
    <source>
        <dbReference type="ARBA" id="ARBA00022847"/>
    </source>
</evidence>
<proteinExistence type="inferred from homology"/>
<feature type="transmembrane region" description="Helical" evidence="9">
    <location>
        <begin position="450"/>
        <end position="468"/>
    </location>
</feature>
<dbReference type="Gene3D" id="1.20.1730.10">
    <property type="entry name" value="Sodium/glucose cotransporter"/>
    <property type="match status" value="1"/>
</dbReference>
<evidence type="ECO:0000256" key="6">
    <source>
        <dbReference type="ARBA" id="ARBA00022989"/>
    </source>
</evidence>
<dbReference type="PANTHER" id="PTHR48086:SF7">
    <property type="entry name" value="SODIUM-SOLUTE SYMPORTER-RELATED"/>
    <property type="match status" value="1"/>
</dbReference>
<gene>
    <name evidence="10" type="ORF">ACFQ0F_00935</name>
</gene>
<dbReference type="CDD" id="cd11474">
    <property type="entry name" value="SLC5sbd_CHT"/>
    <property type="match status" value="1"/>
</dbReference>
<keyword evidence="7 9" id="KW-0472">Membrane</keyword>
<dbReference type="PROSITE" id="PS50283">
    <property type="entry name" value="NA_SOLUT_SYMP_3"/>
    <property type="match status" value="1"/>
</dbReference>
<feature type="transmembrane region" description="Helical" evidence="9">
    <location>
        <begin position="76"/>
        <end position="94"/>
    </location>
</feature>
<dbReference type="Proteomes" id="UP001597044">
    <property type="component" value="Unassembled WGS sequence"/>
</dbReference>
<feature type="transmembrane region" description="Helical" evidence="9">
    <location>
        <begin position="115"/>
        <end position="141"/>
    </location>
</feature>
<keyword evidence="3" id="KW-0813">Transport</keyword>
<dbReference type="PANTHER" id="PTHR48086">
    <property type="entry name" value="SODIUM/PROLINE SYMPORTER-RELATED"/>
    <property type="match status" value="1"/>
</dbReference>
<evidence type="ECO:0000256" key="9">
    <source>
        <dbReference type="SAM" id="Phobius"/>
    </source>
</evidence>
<feature type="transmembrane region" description="Helical" evidence="9">
    <location>
        <begin position="153"/>
        <end position="175"/>
    </location>
</feature>
<evidence type="ECO:0000256" key="2">
    <source>
        <dbReference type="ARBA" id="ARBA00006434"/>
    </source>
</evidence>
<feature type="transmembrane region" description="Helical" evidence="9">
    <location>
        <begin position="393"/>
        <end position="412"/>
    </location>
</feature>
<reference evidence="11" key="1">
    <citation type="journal article" date="2019" name="Int. J. Syst. Evol. Microbiol.">
        <title>The Global Catalogue of Microorganisms (GCM) 10K type strain sequencing project: providing services to taxonomists for standard genome sequencing and annotation.</title>
        <authorList>
            <consortium name="The Broad Institute Genomics Platform"/>
            <consortium name="The Broad Institute Genome Sequencing Center for Infectious Disease"/>
            <person name="Wu L."/>
            <person name="Ma J."/>
        </authorList>
    </citation>
    <scope>NUCLEOTIDE SEQUENCE [LARGE SCALE GENOMIC DNA]</scope>
    <source>
        <strain evidence="11">CCUG 63419</strain>
    </source>
</reference>
<sequence>MLNTFVIAYLVVSIAIGLLATLRVKNSRDFISAGRSLPLSVVTATMFATWFGSESILGAPSTFLDEGLGGIVADPFGAAFCLIFAGMFFARALYRRNLLTIGDFFRDRYGREAEVITSVAIMLSYLGWVSAQMIALGVIFSSLSGGSISHDEGILIGSAIVIFYTMFGGMWSVAVTSFVQMIIIIVALLVITYVVAGNAGGVMVVVDHAQAAGKFEDFWPEMSAASMLAWIGAFVTLALGSIPQQDVFQRMNTAKNENIAVAGSILGGVGYLLFCMVPLFLTYAAVVIDPAMVERVMGEDPQQVLPTFIQSDLPLLMQVLFFGALLSAIMSTASGTLLAPSTVFTENLLKPLLPAQTDKQFLFMLRAVVLGFGTFIGWYAMQSDATIFEMVENAYKVTLVAVFVPLTAGIYWSKANRAGALTSMAFGVVVWLSFELWAAEGIWPPQLAGLLASIIGMWFGATFLSRLLPSPANAR</sequence>
<feature type="transmembrane region" description="Helical" evidence="9">
    <location>
        <begin position="218"/>
        <end position="239"/>
    </location>
</feature>
<evidence type="ECO:0000313" key="11">
    <source>
        <dbReference type="Proteomes" id="UP001597044"/>
    </source>
</evidence>
<dbReference type="RefSeq" id="WP_379068054.1">
    <property type="nucleotide sequence ID" value="NZ_JBHTIT010000001.1"/>
</dbReference>
<evidence type="ECO:0000256" key="7">
    <source>
        <dbReference type="ARBA" id="ARBA00023136"/>
    </source>
</evidence>
<feature type="transmembrane region" description="Helical" evidence="9">
    <location>
        <begin position="259"/>
        <end position="288"/>
    </location>
</feature>
<comment type="caution">
    <text evidence="10">The sequence shown here is derived from an EMBL/GenBank/DDBJ whole genome shotgun (WGS) entry which is preliminary data.</text>
</comment>
<keyword evidence="11" id="KW-1185">Reference proteome</keyword>
<comment type="similarity">
    <text evidence="2 8">Belongs to the sodium:solute symporter (SSF) (TC 2.A.21) family.</text>
</comment>
<feature type="transmembrane region" description="Helical" evidence="9">
    <location>
        <begin position="6"/>
        <end position="24"/>
    </location>
</feature>
<comment type="subcellular location">
    <subcellularLocation>
        <location evidence="1">Membrane</location>
        <topology evidence="1">Multi-pass membrane protein</topology>
    </subcellularLocation>
</comment>
<feature type="transmembrane region" description="Helical" evidence="9">
    <location>
        <begin position="361"/>
        <end position="381"/>
    </location>
</feature>
<dbReference type="Pfam" id="PF00474">
    <property type="entry name" value="SSF"/>
    <property type="match status" value="1"/>
</dbReference>
<organism evidence="10 11">
    <name type="scientific">Paraperlucidibaca wandonensis</name>
    <dbReference type="NCBI Taxonomy" id="1268273"/>
    <lineage>
        <taxon>Bacteria</taxon>
        <taxon>Pseudomonadati</taxon>
        <taxon>Pseudomonadota</taxon>
        <taxon>Gammaproteobacteria</taxon>
        <taxon>Moraxellales</taxon>
        <taxon>Moraxellaceae</taxon>
        <taxon>Paraperlucidibaca</taxon>
    </lineage>
</organism>
<evidence type="ECO:0000256" key="8">
    <source>
        <dbReference type="RuleBase" id="RU362091"/>
    </source>
</evidence>
<dbReference type="InterPro" id="IPR001734">
    <property type="entry name" value="Na/solute_symporter"/>
</dbReference>
<protein>
    <submittedName>
        <fullName evidence="10">Sodium:solute symporter family protein</fullName>
    </submittedName>
</protein>
<dbReference type="InterPro" id="IPR050277">
    <property type="entry name" value="Sodium:Solute_Symporter"/>
</dbReference>
<name>A0ABW3HBW0_9GAMM</name>
<feature type="transmembrane region" description="Helical" evidence="9">
    <location>
        <begin position="419"/>
        <end position="438"/>
    </location>
</feature>
<accession>A0ABW3HBW0</accession>
<feature type="transmembrane region" description="Helical" evidence="9">
    <location>
        <begin position="182"/>
        <end position="206"/>
    </location>
</feature>
<dbReference type="EMBL" id="JBHTIT010000001">
    <property type="protein sequence ID" value="MFD0948971.1"/>
    <property type="molecule type" value="Genomic_DNA"/>
</dbReference>
<keyword evidence="6 9" id="KW-1133">Transmembrane helix</keyword>
<evidence type="ECO:0000256" key="4">
    <source>
        <dbReference type="ARBA" id="ARBA00022692"/>
    </source>
</evidence>
<feature type="transmembrane region" description="Helical" evidence="9">
    <location>
        <begin position="36"/>
        <end position="56"/>
    </location>
</feature>
<evidence type="ECO:0000256" key="1">
    <source>
        <dbReference type="ARBA" id="ARBA00004141"/>
    </source>
</evidence>
<evidence type="ECO:0000313" key="10">
    <source>
        <dbReference type="EMBL" id="MFD0948971.1"/>
    </source>
</evidence>
<feature type="transmembrane region" description="Helical" evidence="9">
    <location>
        <begin position="315"/>
        <end position="340"/>
    </location>
</feature>